<proteinExistence type="predicted"/>
<comment type="caution">
    <text evidence="1">The sequence shown here is derived from an EMBL/GenBank/DDBJ whole genome shotgun (WGS) entry which is preliminary data.</text>
</comment>
<protein>
    <submittedName>
        <fullName evidence="1">Uncharacterized protein</fullName>
    </submittedName>
</protein>
<gene>
    <name evidence="1" type="ORF">UR38_C0002G0138</name>
</gene>
<dbReference type="Proteomes" id="UP000033995">
    <property type="component" value="Unassembled WGS sequence"/>
</dbReference>
<dbReference type="EMBL" id="LBOZ01000002">
    <property type="protein sequence ID" value="KKP48035.1"/>
    <property type="molecule type" value="Genomic_DNA"/>
</dbReference>
<name>A0A0G0CA20_9BACT</name>
<evidence type="ECO:0000313" key="1">
    <source>
        <dbReference type="EMBL" id="KKP48035.1"/>
    </source>
</evidence>
<organism evidence="1 2">
    <name type="scientific">Candidatus Woesebacteria bacterium GW2011_GWA2_33_28</name>
    <dbReference type="NCBI Taxonomy" id="1618561"/>
    <lineage>
        <taxon>Bacteria</taxon>
        <taxon>Candidatus Woeseibacteriota</taxon>
    </lineage>
</organism>
<reference evidence="1 2" key="1">
    <citation type="journal article" date="2015" name="Nature">
        <title>rRNA introns, odd ribosomes, and small enigmatic genomes across a large radiation of phyla.</title>
        <authorList>
            <person name="Brown C.T."/>
            <person name="Hug L.A."/>
            <person name="Thomas B.C."/>
            <person name="Sharon I."/>
            <person name="Castelle C.J."/>
            <person name="Singh A."/>
            <person name="Wilkins M.J."/>
            <person name="Williams K.H."/>
            <person name="Banfield J.F."/>
        </authorList>
    </citation>
    <scope>NUCLEOTIDE SEQUENCE [LARGE SCALE GENOMIC DNA]</scope>
</reference>
<sequence length="75" mass="8767">MEFEHPRIRAQREKREHLLAGIQFSENLSRQEMADKYRREGEAKAKALCPSSLDSLDYDDTNPAYYILSYLSGQK</sequence>
<accession>A0A0G0CA20</accession>
<evidence type="ECO:0000313" key="2">
    <source>
        <dbReference type="Proteomes" id="UP000033995"/>
    </source>
</evidence>
<dbReference type="AlphaFoldDB" id="A0A0G0CA20"/>